<accession>A0A0C5V6U6</accession>
<keyword evidence="3" id="KW-0067">ATP-binding</keyword>
<comment type="similarity">
    <text evidence="1 4">Belongs to the universal stress protein A family.</text>
</comment>
<dbReference type="STRING" id="1445510.YC6258_03114"/>
<evidence type="ECO:0000259" key="5">
    <source>
        <dbReference type="Pfam" id="PF00582"/>
    </source>
</evidence>
<proteinExistence type="inferred from homology"/>
<reference evidence="6 7" key="1">
    <citation type="submission" date="2014-01" db="EMBL/GenBank/DDBJ databases">
        <title>Full genme sequencing of cellulolytic bacterium Gynuella sunshinyii YC6258T gen. nov., sp. nov.</title>
        <authorList>
            <person name="Khan H."/>
            <person name="Chung E.J."/>
            <person name="Chung Y.R."/>
        </authorList>
    </citation>
    <scope>NUCLEOTIDE SEQUENCE [LARGE SCALE GENOMIC DNA]</scope>
    <source>
        <strain evidence="6 7">YC6258</strain>
    </source>
</reference>
<protein>
    <recommendedName>
        <fullName evidence="4">Universal stress protein</fullName>
    </recommendedName>
</protein>
<organism evidence="6 7">
    <name type="scientific">Gynuella sunshinyii YC6258</name>
    <dbReference type="NCBI Taxonomy" id="1445510"/>
    <lineage>
        <taxon>Bacteria</taxon>
        <taxon>Pseudomonadati</taxon>
        <taxon>Pseudomonadota</taxon>
        <taxon>Gammaproteobacteria</taxon>
        <taxon>Oceanospirillales</taxon>
        <taxon>Saccharospirillaceae</taxon>
        <taxon>Gynuella</taxon>
    </lineage>
</organism>
<dbReference type="Gene3D" id="3.40.50.620">
    <property type="entry name" value="HUPs"/>
    <property type="match status" value="1"/>
</dbReference>
<dbReference type="AlphaFoldDB" id="A0A0C5V6U6"/>
<dbReference type="PANTHER" id="PTHR46268:SF27">
    <property type="entry name" value="UNIVERSAL STRESS PROTEIN RV2623"/>
    <property type="match status" value="1"/>
</dbReference>
<feature type="domain" description="UspA" evidence="5">
    <location>
        <begin position="5"/>
        <end position="157"/>
    </location>
</feature>
<evidence type="ECO:0000313" key="7">
    <source>
        <dbReference type="Proteomes" id="UP000032266"/>
    </source>
</evidence>
<dbReference type="PIRSF" id="PIRSF006276">
    <property type="entry name" value="UspA"/>
    <property type="match status" value="1"/>
</dbReference>
<evidence type="ECO:0000256" key="2">
    <source>
        <dbReference type="ARBA" id="ARBA00022741"/>
    </source>
</evidence>
<dbReference type="InterPro" id="IPR014729">
    <property type="entry name" value="Rossmann-like_a/b/a_fold"/>
</dbReference>
<keyword evidence="7" id="KW-1185">Reference proteome</keyword>
<comment type="subcellular location">
    <subcellularLocation>
        <location evidence="4">Cytoplasm</location>
    </subcellularLocation>
</comment>
<dbReference type="GO" id="GO:0005524">
    <property type="term" value="F:ATP binding"/>
    <property type="evidence" value="ECO:0007669"/>
    <property type="project" value="UniProtKB-KW"/>
</dbReference>
<keyword evidence="4" id="KW-0963">Cytoplasm</keyword>
<dbReference type="CDD" id="cd00293">
    <property type="entry name" value="USP-like"/>
    <property type="match status" value="1"/>
</dbReference>
<dbReference type="RefSeq" id="WP_044617511.1">
    <property type="nucleotide sequence ID" value="NZ_CP007142.1"/>
</dbReference>
<dbReference type="GO" id="GO:0005737">
    <property type="term" value="C:cytoplasm"/>
    <property type="evidence" value="ECO:0007669"/>
    <property type="project" value="UniProtKB-SubCell"/>
</dbReference>
<dbReference type="PATRIC" id="fig|1445510.3.peg.3079"/>
<sequence length="160" mass="18029">MLPKIKTILYASDLGNHTRPAIRTAAAIAVSHQAKIIYLHVLEPITNTARSLVSSYISEKEINERLQQNKDEMTEYMQKRIAKFHEEELSEEENQLETRVMVKIGRIEEEILKVAEEQGADMIVMGSRTHSGVGQFMMGSSANKIVHTSSIPVLVVPIRD</sequence>
<name>A0A0C5V6U6_9GAMM</name>
<evidence type="ECO:0000256" key="1">
    <source>
        <dbReference type="ARBA" id="ARBA00008791"/>
    </source>
</evidence>
<evidence type="ECO:0000313" key="6">
    <source>
        <dbReference type="EMBL" id="AJQ95150.1"/>
    </source>
</evidence>
<dbReference type="InterPro" id="IPR006015">
    <property type="entry name" value="Universal_stress_UspA"/>
</dbReference>
<dbReference type="KEGG" id="gsn:YC6258_03114"/>
<evidence type="ECO:0000256" key="3">
    <source>
        <dbReference type="ARBA" id="ARBA00022840"/>
    </source>
</evidence>
<dbReference type="InterPro" id="IPR006016">
    <property type="entry name" value="UspA"/>
</dbReference>
<dbReference type="SUPFAM" id="SSF52402">
    <property type="entry name" value="Adenine nucleotide alpha hydrolases-like"/>
    <property type="match status" value="1"/>
</dbReference>
<dbReference type="HOGENOM" id="CLU_049301_11_2_6"/>
<evidence type="ECO:0000256" key="4">
    <source>
        <dbReference type="PIRNR" id="PIRNR006276"/>
    </source>
</evidence>
<dbReference type="OrthoDB" id="5877096at2"/>
<dbReference type="EMBL" id="CP007142">
    <property type="protein sequence ID" value="AJQ95150.1"/>
    <property type="molecule type" value="Genomic_DNA"/>
</dbReference>
<dbReference type="PRINTS" id="PR01438">
    <property type="entry name" value="UNVRSLSTRESS"/>
</dbReference>
<dbReference type="PANTHER" id="PTHR46268">
    <property type="entry name" value="STRESS RESPONSE PROTEIN NHAX"/>
    <property type="match status" value="1"/>
</dbReference>
<gene>
    <name evidence="6" type="ORF">YC6258_03114</name>
</gene>
<dbReference type="Pfam" id="PF00582">
    <property type="entry name" value="Usp"/>
    <property type="match status" value="1"/>
</dbReference>
<dbReference type="Proteomes" id="UP000032266">
    <property type="component" value="Chromosome"/>
</dbReference>
<keyword evidence="2" id="KW-0547">Nucleotide-binding</keyword>